<feature type="domain" description="GGDEF" evidence="1">
    <location>
        <begin position="10"/>
        <end position="70"/>
    </location>
</feature>
<evidence type="ECO:0000313" key="2">
    <source>
        <dbReference type="EMBL" id="QDZ09297.1"/>
    </source>
</evidence>
<dbReference type="InterPro" id="IPR052163">
    <property type="entry name" value="DGC-Regulatory_Protein"/>
</dbReference>
<dbReference type="Gene3D" id="3.30.70.270">
    <property type="match status" value="1"/>
</dbReference>
<organism evidence="2 3">
    <name type="scientific">Devosia ginsengisoli</name>
    <dbReference type="NCBI Taxonomy" id="400770"/>
    <lineage>
        <taxon>Bacteria</taxon>
        <taxon>Pseudomonadati</taxon>
        <taxon>Pseudomonadota</taxon>
        <taxon>Alphaproteobacteria</taxon>
        <taxon>Hyphomicrobiales</taxon>
        <taxon>Devosiaceae</taxon>
        <taxon>Devosia</taxon>
    </lineage>
</organism>
<dbReference type="RefSeq" id="WP_146288109.1">
    <property type="nucleotide sequence ID" value="NZ_CP042304.1"/>
</dbReference>
<evidence type="ECO:0000259" key="1">
    <source>
        <dbReference type="PROSITE" id="PS50887"/>
    </source>
</evidence>
<dbReference type="AlphaFoldDB" id="A0A5B8LM23"/>
<dbReference type="KEGG" id="dea:FPZ08_00090"/>
<dbReference type="PROSITE" id="PS50887">
    <property type="entry name" value="GGDEF"/>
    <property type="match status" value="1"/>
</dbReference>
<dbReference type="Pfam" id="PF00990">
    <property type="entry name" value="GGDEF"/>
    <property type="match status" value="1"/>
</dbReference>
<dbReference type="OrthoDB" id="9812260at2"/>
<dbReference type="EMBL" id="CP042304">
    <property type="protein sequence ID" value="QDZ09297.1"/>
    <property type="molecule type" value="Genomic_DNA"/>
</dbReference>
<gene>
    <name evidence="2" type="ORF">FPZ08_00090</name>
</gene>
<dbReference type="InterPro" id="IPR029787">
    <property type="entry name" value="Nucleotide_cyclase"/>
</dbReference>
<dbReference type="NCBIfam" id="TIGR00254">
    <property type="entry name" value="GGDEF"/>
    <property type="match status" value="1"/>
</dbReference>
<dbReference type="Proteomes" id="UP000315364">
    <property type="component" value="Chromosome"/>
</dbReference>
<keyword evidence="3" id="KW-1185">Reference proteome</keyword>
<reference evidence="2 3" key="1">
    <citation type="submission" date="2019-07" db="EMBL/GenBank/DDBJ databases">
        <title>Full genome sequence of Devosia sp. Gsoil 520.</title>
        <authorList>
            <person name="Im W.-T."/>
        </authorList>
    </citation>
    <scope>NUCLEOTIDE SEQUENCE [LARGE SCALE GENOMIC DNA]</scope>
    <source>
        <strain evidence="2 3">Gsoil 520</strain>
    </source>
</reference>
<accession>A0A5B8LM23</accession>
<proteinExistence type="predicted"/>
<name>A0A5B8LM23_9HYPH</name>
<dbReference type="InterPro" id="IPR043128">
    <property type="entry name" value="Rev_trsase/Diguanyl_cyclase"/>
</dbReference>
<dbReference type="SUPFAM" id="SSF55073">
    <property type="entry name" value="Nucleotide cyclase"/>
    <property type="match status" value="1"/>
</dbReference>
<evidence type="ECO:0000313" key="3">
    <source>
        <dbReference type="Proteomes" id="UP000315364"/>
    </source>
</evidence>
<dbReference type="PANTHER" id="PTHR46663">
    <property type="entry name" value="DIGUANYLATE CYCLASE DGCT-RELATED"/>
    <property type="match status" value="1"/>
</dbReference>
<sequence length="70" mass="7462">MLDRSIGMAEPFGLLLVDIDHLKLVNDTVGHVFGDRLIGAVAARIADCHPSLTACRLGGDEFAVLVADCR</sequence>
<protein>
    <submittedName>
        <fullName evidence="2">Diguanylate cyclase</fullName>
    </submittedName>
</protein>
<dbReference type="InterPro" id="IPR000160">
    <property type="entry name" value="GGDEF_dom"/>
</dbReference>
<dbReference type="PANTHER" id="PTHR46663:SF4">
    <property type="entry name" value="DIGUANYLATE CYCLASE DGCT-RELATED"/>
    <property type="match status" value="1"/>
</dbReference>